<proteinExistence type="predicted"/>
<reference evidence="2" key="1">
    <citation type="submission" date="2021-06" db="EMBL/GenBank/DDBJ databases">
        <title>Interrogation of the integrated mobile genetic elements in gut-associated Bacteroides with a consensus prediction approach.</title>
        <authorList>
            <person name="Campbell D.E."/>
            <person name="Leigh J.R."/>
            <person name="Kim T."/>
            <person name="England W."/>
            <person name="Whitaker R.J."/>
            <person name="Degnan P.H."/>
        </authorList>
    </citation>
    <scope>NUCLEOTIDE SEQUENCE</scope>
    <source>
        <strain evidence="2">VPI-3443</strain>
    </source>
</reference>
<evidence type="ECO:0000256" key="1">
    <source>
        <dbReference type="SAM" id="MobiDB-lite"/>
    </source>
</evidence>
<dbReference type="InterPro" id="IPR050708">
    <property type="entry name" value="T6SS_VgrG/RHS"/>
</dbReference>
<gene>
    <name evidence="2" type="ORF">KQP74_00045</name>
</gene>
<dbReference type="AlphaFoldDB" id="A0AB38UDX5"/>
<feature type="non-terminal residue" evidence="2">
    <location>
        <position position="1"/>
    </location>
</feature>
<dbReference type="RefSeq" id="WP_234131481.1">
    <property type="nucleotide sequence ID" value="NZ_CP083685.1"/>
</dbReference>
<feature type="region of interest" description="Disordered" evidence="1">
    <location>
        <begin position="202"/>
        <end position="241"/>
    </location>
</feature>
<sequence length="277" mass="31032">VSNAVQPYKYNGKELDRKNGLDWYDYGARMYDAALGRWHAVDPMSEKYYSWSPYTYCMGNPINHIDPDGNTVVIWYNNDAGKKVSYSYSGGDITHPNSFVQSVITAYQYNKANGLKAGNGGGASTVAIVENTNIKVNVMEAVFENSYNPNAARGAGSIYWKSNWGSQKDNGIVNSPATVFDHEADHALEHKTNTQEYEVNRARGSDSQYQTKEERRVITGSEQKTSRANGETRSGQVTRRNHNGKTVITKGVTSNVIDRQKTQEYEKRNKAVWTSEP</sequence>
<name>A0AB38UDX5_BACT4</name>
<dbReference type="InterPro" id="IPR022385">
    <property type="entry name" value="Rhs_assc_core"/>
</dbReference>
<dbReference type="PANTHER" id="PTHR32305:SF15">
    <property type="entry name" value="PROTEIN RHSA-RELATED"/>
    <property type="match status" value="1"/>
</dbReference>
<accession>A0AB38UDX5</accession>
<dbReference type="Proteomes" id="UP001162960">
    <property type="component" value="Chromosome"/>
</dbReference>
<evidence type="ECO:0000313" key="3">
    <source>
        <dbReference type="Proteomes" id="UP001162960"/>
    </source>
</evidence>
<dbReference type="EMBL" id="CP083685">
    <property type="protein sequence ID" value="UYU91066.1"/>
    <property type="molecule type" value="Genomic_DNA"/>
</dbReference>
<evidence type="ECO:0000313" key="2">
    <source>
        <dbReference type="EMBL" id="UYU91066.1"/>
    </source>
</evidence>
<dbReference type="NCBIfam" id="TIGR03696">
    <property type="entry name" value="Rhs_assc_core"/>
    <property type="match status" value="1"/>
</dbReference>
<feature type="compositionally biased region" description="Polar residues" evidence="1">
    <location>
        <begin position="220"/>
        <end position="238"/>
    </location>
</feature>
<organism evidence="2 3">
    <name type="scientific">Bacteroides thetaiotaomicron</name>
    <dbReference type="NCBI Taxonomy" id="818"/>
    <lineage>
        <taxon>Bacteria</taxon>
        <taxon>Pseudomonadati</taxon>
        <taxon>Bacteroidota</taxon>
        <taxon>Bacteroidia</taxon>
        <taxon>Bacteroidales</taxon>
        <taxon>Bacteroidaceae</taxon>
        <taxon>Bacteroides</taxon>
    </lineage>
</organism>
<protein>
    <submittedName>
        <fullName evidence="2">RHS repeat-associated core domain-containing protein</fullName>
    </submittedName>
</protein>
<dbReference type="PANTHER" id="PTHR32305">
    <property type="match status" value="1"/>
</dbReference>
<dbReference type="Gene3D" id="2.180.10.10">
    <property type="entry name" value="RHS repeat-associated core"/>
    <property type="match status" value="1"/>
</dbReference>